<reference evidence="1" key="1">
    <citation type="submission" date="2022-02" db="EMBL/GenBank/DDBJ databases">
        <title>Plant Genome Project.</title>
        <authorList>
            <person name="Zhang R.-G."/>
        </authorList>
    </citation>
    <scope>NUCLEOTIDE SEQUENCE</scope>
    <source>
        <strain evidence="1">AT1</strain>
    </source>
</reference>
<evidence type="ECO:0000313" key="1">
    <source>
        <dbReference type="EMBL" id="KAI8532521.1"/>
    </source>
</evidence>
<gene>
    <name evidence="1" type="ORF">RHMOL_Rhmol11G0220300</name>
</gene>
<name>A0ACC0LW92_RHOML</name>
<accession>A0ACC0LW92</accession>
<keyword evidence="2" id="KW-1185">Reference proteome</keyword>
<evidence type="ECO:0000313" key="2">
    <source>
        <dbReference type="Proteomes" id="UP001062846"/>
    </source>
</evidence>
<protein>
    <submittedName>
        <fullName evidence="1">Uncharacterized protein</fullName>
    </submittedName>
</protein>
<comment type="caution">
    <text evidence="1">The sequence shown here is derived from an EMBL/GenBank/DDBJ whole genome shotgun (WGS) entry which is preliminary data.</text>
</comment>
<proteinExistence type="predicted"/>
<dbReference type="Proteomes" id="UP001062846">
    <property type="component" value="Chromosome 11"/>
</dbReference>
<dbReference type="EMBL" id="CM046398">
    <property type="protein sequence ID" value="KAI8532521.1"/>
    <property type="molecule type" value="Genomic_DNA"/>
</dbReference>
<organism evidence="1 2">
    <name type="scientific">Rhododendron molle</name>
    <name type="common">Chinese azalea</name>
    <name type="synonym">Azalea mollis</name>
    <dbReference type="NCBI Taxonomy" id="49168"/>
    <lineage>
        <taxon>Eukaryota</taxon>
        <taxon>Viridiplantae</taxon>
        <taxon>Streptophyta</taxon>
        <taxon>Embryophyta</taxon>
        <taxon>Tracheophyta</taxon>
        <taxon>Spermatophyta</taxon>
        <taxon>Magnoliopsida</taxon>
        <taxon>eudicotyledons</taxon>
        <taxon>Gunneridae</taxon>
        <taxon>Pentapetalae</taxon>
        <taxon>asterids</taxon>
        <taxon>Ericales</taxon>
        <taxon>Ericaceae</taxon>
        <taxon>Ericoideae</taxon>
        <taxon>Rhodoreae</taxon>
        <taxon>Rhododendron</taxon>
    </lineage>
</organism>
<sequence>MVTSLTTQTFNGDLCELPTDPGKSPRPWKRSKEDGNTKSVNDSLDHFYVVFRDFFPLNDARILIPIFIVVTELGQVPHAPVSLVIFPPISKPKTLKHSIQIESQAFLFHNLNWKIEKGPFLLLSFGDEERIRGVFIVGLSRTASIQNQTQCDSQFLEDESTKIFARKVADHYSARTNQTLEEREGSPIIHLKKLNNWGGDLIKWDKANIGYYVGIDIAKGSRGVENAKAFLGHELLAIFSCLLSVSFSWPITGAVVGLHYHDHLAIKTAEIPKGYSMLNFKTFLRDSYDLKIRDSSQTEKPTLILVSRKKSSVFMNEDEMVTMMKALGFRVVIAQPYMMANMDKFAEIVKSCSILVGSHGAGLTNAVFLPEGAVLVQVVGLGIDWISNNFGLPAPGMGLNYIDYKIEPKESSLISLYGKDHPVIVDPESITSKGYEVGWAVYLIKQNFNIDVVRLKSGRFLLLSFGDEERIRRVFIIGLSRTASIQIQTQPRWYISRFVIYGDSQFLEDESTKIFARKVADHYSARTNQTLEEREASPIIHLKKLNNWIKSVLIQLYAHRGDAVLDLACGKGGDLIKWDKANIGYYVGIDIAEGSIEDCRTRYNGDAEHHQRRKKFTFPARLMCGDCFEIRLDNVLEEDAPFDICSCQFAMHYSWSTEARARRALANVSALLRPGGIFIGTMPDANVIIKKLREAEGLVFGNSVYWIRFDEEFSDKKFKSSSPFGIKYKFHLEDAVDCPEWIVPFHIFKSLAEEYDLELVLVKNSHEFVDEYLKRPEFVELMRRLGALGDGNKDPSTLSPDEWEVAYLYLSFVLRKRGQPEQTRVNGRRDKGKMLISKEDIMFIDQSS</sequence>